<dbReference type="GO" id="GO:0006508">
    <property type="term" value="P:proteolysis"/>
    <property type="evidence" value="ECO:0007669"/>
    <property type="project" value="UniProtKB-KW"/>
</dbReference>
<dbReference type="GO" id="GO:0004252">
    <property type="term" value="F:serine-type endopeptidase activity"/>
    <property type="evidence" value="ECO:0007669"/>
    <property type="project" value="UniProtKB-UniRule"/>
</dbReference>
<evidence type="ECO:0000259" key="8">
    <source>
        <dbReference type="Pfam" id="PF24476"/>
    </source>
</evidence>
<feature type="domain" description="Peptidase S8/S53" evidence="7">
    <location>
        <begin position="610"/>
        <end position="834"/>
    </location>
</feature>
<evidence type="ECO:0000313" key="10">
    <source>
        <dbReference type="Proteomes" id="UP000567885"/>
    </source>
</evidence>
<dbReference type="SUPFAM" id="SSF52743">
    <property type="entry name" value="Subtilisin-like"/>
    <property type="match status" value="1"/>
</dbReference>
<feature type="active site" description="Charge relay system" evidence="5">
    <location>
        <position position="819"/>
    </location>
</feature>
<evidence type="ECO:0000259" key="7">
    <source>
        <dbReference type="Pfam" id="PF00082"/>
    </source>
</evidence>
<keyword evidence="2 5" id="KW-0645">Protease</keyword>
<accession>A0A8H5TV56</accession>
<reference evidence="9 10" key="1">
    <citation type="submission" date="2020-05" db="EMBL/GenBank/DDBJ databases">
        <title>Identification and distribution of gene clusters putatively required for synthesis of sphingolipid metabolism inhibitors in phylogenetically diverse species of the filamentous fungus Fusarium.</title>
        <authorList>
            <person name="Kim H.-S."/>
            <person name="Busman M."/>
            <person name="Brown D.W."/>
            <person name="Divon H."/>
            <person name="Uhlig S."/>
            <person name="Proctor R.H."/>
        </authorList>
    </citation>
    <scope>NUCLEOTIDE SEQUENCE [LARGE SCALE GENOMIC DNA]</scope>
    <source>
        <strain evidence="9 10">NRRL 20693</strain>
    </source>
</reference>
<dbReference type="PANTHER" id="PTHR43806">
    <property type="entry name" value="PEPTIDASE S8"/>
    <property type="match status" value="1"/>
</dbReference>
<dbReference type="InterPro" id="IPR000209">
    <property type="entry name" value="Peptidase_S8/S53_dom"/>
</dbReference>
<dbReference type="InterPro" id="IPR036852">
    <property type="entry name" value="Peptidase_S8/S53_dom_sf"/>
</dbReference>
<comment type="similarity">
    <text evidence="1 5">Belongs to the peptidase S8 family.</text>
</comment>
<dbReference type="InterPro" id="IPR056002">
    <property type="entry name" value="DUF7580"/>
</dbReference>
<dbReference type="InterPro" id="IPR050131">
    <property type="entry name" value="Peptidase_S8_subtilisin-like"/>
</dbReference>
<evidence type="ECO:0000256" key="5">
    <source>
        <dbReference type="PROSITE-ProRule" id="PRU01240"/>
    </source>
</evidence>
<dbReference type="EMBL" id="JAAGWQ010000037">
    <property type="protein sequence ID" value="KAF5675749.1"/>
    <property type="molecule type" value="Genomic_DNA"/>
</dbReference>
<keyword evidence="3 5" id="KW-0378">Hydrolase</keyword>
<sequence length="910" mass="102717">MAPGKDGLGPCDLLIQASGQIYLVVLLSSIKQRERVSGEVATKLGQIAQESLLGYEIDIEIEKTAEALLQELLRICTFPDQVDDETTLNTILPKITELLKPAWGARLNKSISGYFQNTRFNPQVNRLCDEFLARLDQGRPAENIISEQAKTGTIIPEPMRYPLHVNENLYSLLRHHSVCLPLKSELNKDAGSNTNNACSHPVRIFLDPNTFIESKQAQFEVVVSKPGMEYWQDVGFRIPMEVQSTHRLVGFDTPQNGEENDDKDTSTSIYPPIDPDYFCQILERPVFAKLKVQYVHEVGLIPLPPPSPLERFLSAGQGLPLRNALQDYLLTDKDKILLAHTIAQSCWQYYGSDFMREQWTSHSVWFMFESDQTEEPHVHRSPKERLALRAYMSLCLNSEILLHEILDDPMSTHPFPHILGLGIMLLEIGLKRSFRRMDHLPATARLNWEHGAANQLLGELERGDYFRSTQKDIFIKVVASCLDPSIFTIVPKHGPKTTKRSKSSETTDKTPYRRGGEAQVDERRRRLYKHVVEPLARLVKVAFKHDPRYVSYLSRCKDHDLMGNSLLQLASFRAKPKTIITREWMHNLKHISAHIRLLQRQIPEKTFKPIKIAILDTGCDDSLAFFTQVNRKDCIGGRKDFVDCQMRDNPGETARDVYGHGSLMARIIMESAPLAHIYIARISKDPDELSSDKSHVAKAIRWAGLQESVDIISMSFGYPEDDQSIVEAIEDVARQRNIIFMASAGNNAKYQNETFPAKHRHVMSIRATNFAGSFSENNPPLFDDSISPAFGTFGGDLPGNIIHEISTRFGTDVCQPGSSIATAVAAGIAASTIAYADVLSCILRIPKAEDPVQCLKTTEGMRRMFKKMSPDQNGACRFVNPIWFWSEEVGAWKAWAAICNSVSKLMQQQR</sequence>
<dbReference type="Gene3D" id="3.40.50.200">
    <property type="entry name" value="Peptidase S8/S53 domain"/>
    <property type="match status" value="1"/>
</dbReference>
<name>A0A8H5TV56_FUSHE</name>
<feature type="domain" description="DUF7580" evidence="8">
    <location>
        <begin position="329"/>
        <end position="537"/>
    </location>
</feature>
<feature type="region of interest" description="Disordered" evidence="6">
    <location>
        <begin position="493"/>
        <end position="519"/>
    </location>
</feature>
<protein>
    <submittedName>
        <fullName evidence="9">Thermostable alkaline protease</fullName>
    </submittedName>
</protein>
<dbReference type="AlphaFoldDB" id="A0A8H5TV56"/>
<dbReference type="CDD" id="cd00306">
    <property type="entry name" value="Peptidases_S8_S53"/>
    <property type="match status" value="1"/>
</dbReference>
<feature type="active site" description="Charge relay system" evidence="5">
    <location>
        <position position="660"/>
    </location>
</feature>
<dbReference type="Proteomes" id="UP000567885">
    <property type="component" value="Unassembled WGS sequence"/>
</dbReference>
<comment type="caution">
    <text evidence="9">The sequence shown here is derived from an EMBL/GenBank/DDBJ whole genome shotgun (WGS) entry which is preliminary data.</text>
</comment>
<gene>
    <name evidence="9" type="ORF">FHETE_2352</name>
</gene>
<evidence type="ECO:0000256" key="4">
    <source>
        <dbReference type="ARBA" id="ARBA00022825"/>
    </source>
</evidence>
<dbReference type="PANTHER" id="PTHR43806:SF11">
    <property type="entry name" value="CEREVISIN-RELATED"/>
    <property type="match status" value="1"/>
</dbReference>
<keyword evidence="4 5" id="KW-0720">Serine protease</keyword>
<dbReference type="PROSITE" id="PS51892">
    <property type="entry name" value="SUBTILASE"/>
    <property type="match status" value="1"/>
</dbReference>
<evidence type="ECO:0000256" key="1">
    <source>
        <dbReference type="ARBA" id="ARBA00011073"/>
    </source>
</evidence>
<dbReference type="Pfam" id="PF00082">
    <property type="entry name" value="Peptidase_S8"/>
    <property type="match status" value="1"/>
</dbReference>
<evidence type="ECO:0000313" key="9">
    <source>
        <dbReference type="EMBL" id="KAF5675749.1"/>
    </source>
</evidence>
<keyword evidence="10" id="KW-1185">Reference proteome</keyword>
<evidence type="ECO:0000256" key="2">
    <source>
        <dbReference type="ARBA" id="ARBA00022670"/>
    </source>
</evidence>
<evidence type="ECO:0000256" key="3">
    <source>
        <dbReference type="ARBA" id="ARBA00022801"/>
    </source>
</evidence>
<feature type="compositionally biased region" description="Basic and acidic residues" evidence="6">
    <location>
        <begin position="502"/>
        <end position="519"/>
    </location>
</feature>
<feature type="active site" description="Charge relay system" evidence="5">
    <location>
        <position position="616"/>
    </location>
</feature>
<dbReference type="Pfam" id="PF24476">
    <property type="entry name" value="DUF7580"/>
    <property type="match status" value="1"/>
</dbReference>
<evidence type="ECO:0000256" key="6">
    <source>
        <dbReference type="SAM" id="MobiDB-lite"/>
    </source>
</evidence>
<dbReference type="OrthoDB" id="206201at2759"/>
<organism evidence="9 10">
    <name type="scientific">Fusarium heterosporum</name>
    <dbReference type="NCBI Taxonomy" id="42747"/>
    <lineage>
        <taxon>Eukaryota</taxon>
        <taxon>Fungi</taxon>
        <taxon>Dikarya</taxon>
        <taxon>Ascomycota</taxon>
        <taxon>Pezizomycotina</taxon>
        <taxon>Sordariomycetes</taxon>
        <taxon>Hypocreomycetidae</taxon>
        <taxon>Hypocreales</taxon>
        <taxon>Nectriaceae</taxon>
        <taxon>Fusarium</taxon>
        <taxon>Fusarium heterosporum species complex</taxon>
    </lineage>
</organism>
<proteinExistence type="inferred from homology"/>